<sequence length="376" mass="40439">MSVPGRTLASVVASIDRVQVLGFRARAQQLDRADGTVGDTAVLDIGVQDTGPDGGRWALHVRGLDGAALSDRDLAALWTVRGAPHLYRREDLSQVAAAVAPFSDADAGKRIYDAAKPLKAAGISNLAALDAVAAAMRSVVTAPLVKGEVSARVAALMDAPYLRHCRPCDATHLYEMPFRLAAVRAGLELRAGTSPPVLQRIAGFRPAGQVSERFDLIRAYLRLLGPATPKHVADYLDAPVKDVKARWPADAIEVSVGGETRWVLSTDADRFDAPRPQLVRLLGPFDLFLQAKDRPLLVDDPARAKVLWPVLGRPGAVVVDGEVTGTWRPRQSGGKLTVQVQLWSAVPGRIRAAIAEQAERLAAHRQLRLVKADFVD</sequence>
<dbReference type="PANTHER" id="PTHR38479">
    <property type="entry name" value="LMO0824 PROTEIN"/>
    <property type="match status" value="1"/>
</dbReference>
<name>A0A1C4Y1Q6_MICVI</name>
<evidence type="ECO:0000313" key="2">
    <source>
        <dbReference type="Proteomes" id="UP000198242"/>
    </source>
</evidence>
<dbReference type="GO" id="GO:0003677">
    <property type="term" value="F:DNA binding"/>
    <property type="evidence" value="ECO:0007669"/>
    <property type="project" value="UniProtKB-KW"/>
</dbReference>
<gene>
    <name evidence="1" type="ORF">GA0074695_3789</name>
</gene>
<reference evidence="2" key="1">
    <citation type="submission" date="2016-06" db="EMBL/GenBank/DDBJ databases">
        <authorList>
            <person name="Varghese N."/>
            <person name="Submissions Spin"/>
        </authorList>
    </citation>
    <scope>NUCLEOTIDE SEQUENCE [LARGE SCALE GENOMIC DNA]</scope>
    <source>
        <strain evidence="2">DSM 43909</strain>
    </source>
</reference>
<dbReference type="InterPro" id="IPR009351">
    <property type="entry name" value="AlkZ-like"/>
</dbReference>
<accession>A0A1C4Y1Q6</accession>
<dbReference type="PANTHER" id="PTHR38479:SF2">
    <property type="entry name" value="WINGED HELIX DNA-BINDING DOMAIN-CONTAINING PROTEIN"/>
    <property type="match status" value="1"/>
</dbReference>
<keyword evidence="2" id="KW-1185">Reference proteome</keyword>
<protein>
    <submittedName>
        <fullName evidence="1">Winged helix DNA-binding domain-containing protein</fullName>
    </submittedName>
</protein>
<organism evidence="1 2">
    <name type="scientific">Micromonospora viridifaciens</name>
    <dbReference type="NCBI Taxonomy" id="1881"/>
    <lineage>
        <taxon>Bacteria</taxon>
        <taxon>Bacillati</taxon>
        <taxon>Actinomycetota</taxon>
        <taxon>Actinomycetes</taxon>
        <taxon>Micromonosporales</taxon>
        <taxon>Micromonosporaceae</taxon>
        <taxon>Micromonospora</taxon>
    </lineage>
</organism>
<dbReference type="EMBL" id="LT607411">
    <property type="protein sequence ID" value="SCF14610.1"/>
    <property type="molecule type" value="Genomic_DNA"/>
</dbReference>
<dbReference type="Pfam" id="PF06224">
    <property type="entry name" value="AlkZ-like"/>
    <property type="match status" value="1"/>
</dbReference>
<evidence type="ECO:0000313" key="1">
    <source>
        <dbReference type="EMBL" id="SCF14610.1"/>
    </source>
</evidence>
<keyword evidence="1" id="KW-0238">DNA-binding</keyword>
<dbReference type="AlphaFoldDB" id="A0A1C4Y1Q6"/>
<dbReference type="Proteomes" id="UP000198242">
    <property type="component" value="Chromosome I"/>
</dbReference>
<proteinExistence type="predicted"/>